<dbReference type="InterPro" id="IPR034325">
    <property type="entry name" value="S-100_dom"/>
</dbReference>
<feature type="compositionally biased region" description="Basic and acidic residues" evidence="1">
    <location>
        <begin position="510"/>
        <end position="545"/>
    </location>
</feature>
<dbReference type="OrthoDB" id="9909924at2759"/>
<feature type="compositionally biased region" description="Basic and acidic residues" evidence="1">
    <location>
        <begin position="239"/>
        <end position="263"/>
    </location>
</feature>
<feature type="compositionally biased region" description="Basic and acidic residues" evidence="1">
    <location>
        <begin position="690"/>
        <end position="710"/>
    </location>
</feature>
<dbReference type="InterPro" id="IPR011992">
    <property type="entry name" value="EF-hand-dom_pair"/>
</dbReference>
<feature type="compositionally biased region" description="Basic and acidic residues" evidence="1">
    <location>
        <begin position="552"/>
        <end position="564"/>
    </location>
</feature>
<dbReference type="AlphaFoldDB" id="V8NFX1"/>
<feature type="compositionally biased region" description="Polar residues" evidence="1">
    <location>
        <begin position="934"/>
        <end position="950"/>
    </location>
</feature>
<reference evidence="3 4" key="1">
    <citation type="journal article" date="2013" name="Proc. Natl. Acad. Sci. U.S.A.">
        <title>The king cobra genome reveals dynamic gene evolution and adaptation in the snake venom system.</title>
        <authorList>
            <person name="Vonk F.J."/>
            <person name="Casewell N.R."/>
            <person name="Henkel C.V."/>
            <person name="Heimberg A.M."/>
            <person name="Jansen H.J."/>
            <person name="McCleary R.J."/>
            <person name="Kerkkamp H.M."/>
            <person name="Vos R.A."/>
            <person name="Guerreiro I."/>
            <person name="Calvete J.J."/>
            <person name="Wuster W."/>
            <person name="Woods A.E."/>
            <person name="Logan J.M."/>
            <person name="Harrison R.A."/>
            <person name="Castoe T.A."/>
            <person name="de Koning A.P."/>
            <person name="Pollock D.D."/>
            <person name="Yandell M."/>
            <person name="Calderon D."/>
            <person name="Renjifo C."/>
            <person name="Currier R.B."/>
            <person name="Salgado D."/>
            <person name="Pla D."/>
            <person name="Sanz L."/>
            <person name="Hyder A.S."/>
            <person name="Ribeiro J.M."/>
            <person name="Arntzen J.W."/>
            <person name="van den Thillart G.E."/>
            <person name="Boetzer M."/>
            <person name="Pirovano W."/>
            <person name="Dirks R.P."/>
            <person name="Spaink H.P."/>
            <person name="Duboule D."/>
            <person name="McGlinn E."/>
            <person name="Kini R.M."/>
            <person name="Richardson M.K."/>
        </authorList>
    </citation>
    <scope>NUCLEOTIDE SEQUENCE</scope>
    <source>
        <tissue evidence="3">Blood</tissue>
    </source>
</reference>
<feature type="compositionally biased region" description="Basic and acidic residues" evidence="1">
    <location>
        <begin position="603"/>
        <end position="615"/>
    </location>
</feature>
<dbReference type="PROSITE" id="PS50222">
    <property type="entry name" value="EF_HAND_2"/>
    <property type="match status" value="1"/>
</dbReference>
<dbReference type="GO" id="GO:0046914">
    <property type="term" value="F:transition metal ion binding"/>
    <property type="evidence" value="ECO:0007669"/>
    <property type="project" value="InterPro"/>
</dbReference>
<dbReference type="Proteomes" id="UP000018936">
    <property type="component" value="Unassembled WGS sequence"/>
</dbReference>
<feature type="region of interest" description="Disordered" evidence="1">
    <location>
        <begin position="310"/>
        <end position="564"/>
    </location>
</feature>
<feature type="compositionally biased region" description="Polar residues" evidence="1">
    <location>
        <begin position="872"/>
        <end position="884"/>
    </location>
</feature>
<accession>V8NFX1</accession>
<feature type="compositionally biased region" description="Basic and acidic residues" evidence="1">
    <location>
        <begin position="758"/>
        <end position="778"/>
    </location>
</feature>
<feature type="compositionally biased region" description="Polar residues" evidence="1">
    <location>
        <begin position="1027"/>
        <end position="1039"/>
    </location>
</feature>
<dbReference type="CDD" id="cd00213">
    <property type="entry name" value="S-100"/>
    <property type="match status" value="1"/>
</dbReference>
<evidence type="ECO:0000256" key="1">
    <source>
        <dbReference type="SAM" id="MobiDB-lite"/>
    </source>
</evidence>
<gene>
    <name evidence="3" type="primary">TCHH</name>
    <name evidence="3" type="ORF">L345_13733</name>
</gene>
<dbReference type="EMBL" id="AZIM01004605">
    <property type="protein sequence ID" value="ETE60523.1"/>
    <property type="molecule type" value="Genomic_DNA"/>
</dbReference>
<feature type="non-terminal residue" evidence="3">
    <location>
        <position position="1"/>
    </location>
</feature>
<protein>
    <submittedName>
        <fullName evidence="3">Trichohyalin</fullName>
    </submittedName>
</protein>
<evidence type="ECO:0000313" key="4">
    <source>
        <dbReference type="Proteomes" id="UP000018936"/>
    </source>
</evidence>
<feature type="domain" description="EF-hand" evidence="2">
    <location>
        <begin position="64"/>
        <end position="99"/>
    </location>
</feature>
<proteinExistence type="predicted"/>
<feature type="compositionally biased region" description="Basic and acidic residues" evidence="1">
    <location>
        <begin position="183"/>
        <end position="218"/>
    </location>
</feature>
<dbReference type="PANTHER" id="PTHR14054">
    <property type="entry name" value="REPETIN"/>
    <property type="match status" value="1"/>
</dbReference>
<feature type="region of interest" description="Disordered" evidence="1">
    <location>
        <begin position="174"/>
        <end position="297"/>
    </location>
</feature>
<dbReference type="SMART" id="SM01394">
    <property type="entry name" value="S_100"/>
    <property type="match status" value="1"/>
</dbReference>
<feature type="compositionally biased region" description="Basic and acidic residues" evidence="1">
    <location>
        <begin position="276"/>
        <end position="293"/>
    </location>
</feature>
<name>V8NFX1_OPHHA</name>
<dbReference type="InterPro" id="IPR002048">
    <property type="entry name" value="EF_hand_dom"/>
</dbReference>
<dbReference type="InterPro" id="IPR013787">
    <property type="entry name" value="S100_Ca-bd_sub"/>
</dbReference>
<feature type="compositionally biased region" description="Basic and acidic residues" evidence="1">
    <location>
        <begin position="310"/>
        <end position="387"/>
    </location>
</feature>
<organism evidence="3 4">
    <name type="scientific">Ophiophagus hannah</name>
    <name type="common">King cobra</name>
    <name type="synonym">Naja hannah</name>
    <dbReference type="NCBI Taxonomy" id="8665"/>
    <lineage>
        <taxon>Eukaryota</taxon>
        <taxon>Metazoa</taxon>
        <taxon>Chordata</taxon>
        <taxon>Craniata</taxon>
        <taxon>Vertebrata</taxon>
        <taxon>Euteleostomi</taxon>
        <taxon>Lepidosauria</taxon>
        <taxon>Squamata</taxon>
        <taxon>Bifurcata</taxon>
        <taxon>Unidentata</taxon>
        <taxon>Episquamata</taxon>
        <taxon>Toxicofera</taxon>
        <taxon>Serpentes</taxon>
        <taxon>Colubroidea</taxon>
        <taxon>Elapidae</taxon>
        <taxon>Elapinae</taxon>
        <taxon>Ophiophagus</taxon>
    </lineage>
</organism>
<feature type="compositionally biased region" description="Basic and acidic residues" evidence="1">
    <location>
        <begin position="396"/>
        <end position="451"/>
    </location>
</feature>
<evidence type="ECO:0000259" key="2">
    <source>
        <dbReference type="PROSITE" id="PS50222"/>
    </source>
</evidence>
<comment type="caution">
    <text evidence="3">The sequence shown here is derived from an EMBL/GenBank/DDBJ whole genome shotgun (WGS) entry which is preliminary data.</text>
</comment>
<dbReference type="Pfam" id="PF01023">
    <property type="entry name" value="S_100"/>
    <property type="match status" value="1"/>
</dbReference>
<dbReference type="SUPFAM" id="SSF47473">
    <property type="entry name" value="EF-hand"/>
    <property type="match status" value="1"/>
</dbReference>
<feature type="compositionally biased region" description="Polar residues" evidence="1">
    <location>
        <begin position="823"/>
        <end position="843"/>
    </location>
</feature>
<evidence type="ECO:0000313" key="3">
    <source>
        <dbReference type="EMBL" id="ETE60523.1"/>
    </source>
</evidence>
<dbReference type="PANTHER" id="PTHR14054:SF14">
    <property type="entry name" value="REPETIN"/>
    <property type="match status" value="1"/>
</dbReference>
<dbReference type="Gene3D" id="1.10.238.10">
    <property type="entry name" value="EF-hand"/>
    <property type="match status" value="1"/>
</dbReference>
<dbReference type="GO" id="GO:0005509">
    <property type="term" value="F:calcium ion binding"/>
    <property type="evidence" value="ECO:0007669"/>
    <property type="project" value="InterPro"/>
</dbReference>
<feature type="compositionally biased region" description="Basic and acidic residues" evidence="1">
    <location>
        <begin position="844"/>
        <end position="858"/>
    </location>
</feature>
<sequence length="1062" mass="126292">MLMITPQAMEERVFRMSYFLDSVCTIVGIFHKYARCQDGNLALNRREMKALIQKEFAEVLENPCDPQTIELTFKLLDVNGDSLVDFNEYLIFVFQIAKGCYRYLQPREYLLRDESSRALHEGEAGGSKRGDHQLQDGERRGDYVHERQGLDGTFLHSTEEGSRGELVGRYLPIEEVEEEDSNFEGHEPKLRDGDRRDHPSQEHQEREPEQQWREPKEWEDIETPEPCQWRQQESTLEEDSPRQSRELVRRNDNDRREARGLLDRDEEDLYSPIVPSRREEMRQHRGQETEGRLFRYGSQARVDHTDYDVERSWPSHEWQEVEDGRRELEMHNERRSHAFEHRVADDPRDRIHHRSPVEEYEEHHPLSTEGERRSQFHEDDHRESERRRQGRSVFQSRKDVRRAFRAEEEEVRRSERRHDEDEWNRPQPREASRRSEVQDLERRERETRRPYSSELKNMDSPSRSHESESREEVRRSQHPEDIVQRRREFSREDTRVTEVRRRRSQSLEPVARDIRYVRSQRYEEPRSNDQRRPHNYEGRSLERDVARRRRLQLRESPKREDNQERQWYYEHETWDSERDGRRCQLRYSEPREREMRRYQVVDSRVDEREQSREAVTRPTQWDRFSPSDSPGEYDQSGQQIYESRHTLQREGRGQRYDRLSNGQRQIWAIDIAQRESEGQRRSNVEVRIVDQFRGVDHRESEHQRRTSIHDSDDENTDQRQTQTYEASSREDEDQRRTSSHDSGTRQINQRRTPTYEVGPKDDQRRRRMPSRESVDQRWRTHTQTDLAEDGQKPSNPYETDPRDGEQQRTVQSSDPNFRDTEATQHNMGDSTQPREATSLSNQTADREFDLRRDQRPPESGESQPSRKPGQSKAEQSPVSPYEQHQPTRESQRLSGPELRGPQRRWLPHHQTEAPEEAGVDQVQRKVGSPVSKRAISQPSERQITEGQESRIQGYHRTPVSQAEGESELSLDGEGDKAQEPAALNQQQVHREGEVPQPVAEEPKVEEDDGSGSWAQESQPPLEDDDQQAITEKPSSSLVESKSCVICNPLYEYLLAQKKQEQP</sequence>
<feature type="compositionally biased region" description="Basic and acidic residues" evidence="1">
    <location>
        <begin position="727"/>
        <end position="743"/>
    </location>
</feature>
<feature type="region of interest" description="Disordered" evidence="1">
    <location>
        <begin position="690"/>
        <end position="1039"/>
    </location>
</feature>
<keyword evidence="4" id="KW-1185">Reference proteome</keyword>
<feature type="region of interest" description="Disordered" evidence="1">
    <location>
        <begin position="603"/>
        <end position="639"/>
    </location>
</feature>
<feature type="compositionally biased region" description="Basic and acidic residues" evidence="1">
    <location>
        <begin position="462"/>
        <end position="499"/>
    </location>
</feature>